<comment type="subcellular location">
    <subcellularLocation>
        <location evidence="1">Nucleus</location>
    </subcellularLocation>
</comment>
<dbReference type="GO" id="GO:0000796">
    <property type="term" value="C:condensin complex"/>
    <property type="evidence" value="ECO:0007669"/>
    <property type="project" value="TreeGrafter"/>
</dbReference>
<dbReference type="OMA" id="KYRQFAV"/>
<dbReference type="HOGENOM" id="CLU_002301_0_1_1"/>
<dbReference type="InterPro" id="IPR011989">
    <property type="entry name" value="ARM-like"/>
</dbReference>
<reference evidence="9" key="2">
    <citation type="submission" date="2025-08" db="UniProtKB">
        <authorList>
            <consortium name="Ensembl"/>
        </authorList>
    </citation>
    <scope>IDENTIFICATION</scope>
</reference>
<accession>H3D7A2</accession>
<evidence type="ECO:0000256" key="3">
    <source>
        <dbReference type="ARBA" id="ARBA00022776"/>
    </source>
</evidence>
<dbReference type="AlphaFoldDB" id="H3D7A2"/>
<keyword evidence="5" id="KW-0539">Nucleus</keyword>
<dbReference type="GO" id="GO:0010032">
    <property type="term" value="P:meiotic chromosome condensation"/>
    <property type="evidence" value="ECO:0007669"/>
    <property type="project" value="TreeGrafter"/>
</dbReference>
<evidence type="ECO:0000259" key="8">
    <source>
        <dbReference type="Pfam" id="PF12717"/>
    </source>
</evidence>
<reference evidence="10" key="1">
    <citation type="journal article" date="2004" name="Nature">
        <title>Genome duplication in the teleost fish Tetraodon nigroviridis reveals the early vertebrate proto-karyotype.</title>
        <authorList>
            <person name="Jaillon O."/>
            <person name="Aury J.-M."/>
            <person name="Brunet F."/>
            <person name="Petit J.-L."/>
            <person name="Stange-Thomann N."/>
            <person name="Mauceli E."/>
            <person name="Bouneau L."/>
            <person name="Fischer C."/>
            <person name="Ozouf-Costaz C."/>
            <person name="Bernot A."/>
            <person name="Nicaud S."/>
            <person name="Jaffe D."/>
            <person name="Fisher S."/>
            <person name="Lutfalla G."/>
            <person name="Dossat C."/>
            <person name="Segurens B."/>
            <person name="Dasilva C."/>
            <person name="Salanoubat M."/>
            <person name="Levy M."/>
            <person name="Boudet N."/>
            <person name="Castellano S."/>
            <person name="Anthouard V."/>
            <person name="Jubin C."/>
            <person name="Castelli V."/>
            <person name="Katinka M."/>
            <person name="Vacherie B."/>
            <person name="Biemont C."/>
            <person name="Skalli Z."/>
            <person name="Cattolico L."/>
            <person name="Poulain J."/>
            <person name="De Berardinis V."/>
            <person name="Cruaud C."/>
            <person name="Duprat S."/>
            <person name="Brottier P."/>
            <person name="Coutanceau J.-P."/>
            <person name="Gouzy J."/>
            <person name="Parra G."/>
            <person name="Lardier G."/>
            <person name="Chapple C."/>
            <person name="McKernan K.J."/>
            <person name="McEwan P."/>
            <person name="Bosak S."/>
            <person name="Kellis M."/>
            <person name="Volff J.-N."/>
            <person name="Guigo R."/>
            <person name="Zody M.C."/>
            <person name="Mesirov J."/>
            <person name="Lindblad-Toh K."/>
            <person name="Birren B."/>
            <person name="Nusbaum C."/>
            <person name="Kahn D."/>
            <person name="Robinson-Rechavi M."/>
            <person name="Laudet V."/>
            <person name="Schachter V."/>
            <person name="Quetier F."/>
            <person name="Saurin W."/>
            <person name="Scarpelli C."/>
            <person name="Wincker P."/>
            <person name="Lander E.S."/>
            <person name="Weissenbach J."/>
            <person name="Roest Crollius H."/>
        </authorList>
    </citation>
    <scope>NUCLEOTIDE SEQUENCE [LARGE SCALE GENOMIC DNA]</scope>
</reference>
<keyword evidence="2" id="KW-0132">Cell division</keyword>
<dbReference type="GO" id="GO:0000779">
    <property type="term" value="C:condensed chromosome, centromeric region"/>
    <property type="evidence" value="ECO:0007669"/>
    <property type="project" value="TreeGrafter"/>
</dbReference>
<evidence type="ECO:0000313" key="9">
    <source>
        <dbReference type="Ensembl" id="ENSTNIP00000016393.1"/>
    </source>
</evidence>
<dbReference type="Gene3D" id="1.25.10.10">
    <property type="entry name" value="Leucine-rich Repeat Variant"/>
    <property type="match status" value="1"/>
</dbReference>
<keyword evidence="10" id="KW-1185">Reference proteome</keyword>
<keyword evidence="6" id="KW-0131">Cell cycle</keyword>
<dbReference type="InterPro" id="IPR032682">
    <property type="entry name" value="Cnd1_C"/>
</dbReference>
<proteinExistence type="predicted"/>
<dbReference type="PANTHER" id="PTHR14222:SF1">
    <property type="entry name" value="CONDENSIN-2 COMPLEX SUBUNIT D3"/>
    <property type="match status" value="1"/>
</dbReference>
<evidence type="ECO:0000256" key="7">
    <source>
        <dbReference type="SAM" id="MobiDB-lite"/>
    </source>
</evidence>
<dbReference type="GO" id="GO:0051301">
    <property type="term" value="P:cell division"/>
    <property type="evidence" value="ECO:0007669"/>
    <property type="project" value="UniProtKB-KW"/>
</dbReference>
<feature type="region of interest" description="Disordered" evidence="7">
    <location>
        <begin position="154"/>
        <end position="175"/>
    </location>
</feature>
<organism evidence="9 10">
    <name type="scientific">Tetraodon nigroviridis</name>
    <name type="common">Spotted green pufferfish</name>
    <name type="synonym">Chelonodon nigroviridis</name>
    <dbReference type="NCBI Taxonomy" id="99883"/>
    <lineage>
        <taxon>Eukaryota</taxon>
        <taxon>Metazoa</taxon>
        <taxon>Chordata</taxon>
        <taxon>Craniata</taxon>
        <taxon>Vertebrata</taxon>
        <taxon>Euteleostomi</taxon>
        <taxon>Actinopterygii</taxon>
        <taxon>Neopterygii</taxon>
        <taxon>Teleostei</taxon>
        <taxon>Neoteleostei</taxon>
        <taxon>Acanthomorphata</taxon>
        <taxon>Eupercaria</taxon>
        <taxon>Tetraodontiformes</taxon>
        <taxon>Tetradontoidea</taxon>
        <taxon>Tetraodontidae</taxon>
        <taxon>Tetraodon</taxon>
    </lineage>
</organism>
<evidence type="ECO:0000256" key="2">
    <source>
        <dbReference type="ARBA" id="ARBA00022618"/>
    </source>
</evidence>
<sequence length="1244" mass="140427">WVDIVWDLEFTERKVLDESIEEELAVRGEEAFLTLFKCVLAHSADQQQPYRDGASLSIWAILGENGVSVKSLVAVLSSFILAGKTKVATVQQRTGLHAASIYLLLLGIPGSIASRIFHEVLLDTCTELPLCCWPQDSGKKRKKDSQRIFQIEGKRSKPQRKDAAEMEIDDEEEEEEELNFSGQDLMKIRDAACLLVQSLLRLLQTFPLGDKPQSASNCAQVFSKLLYFEPVVGELNFAAVQDITKLKTVPEMAFYGMQMLCLPKHGDQKESLQRVFHQLLYVILMMNKSNKGKPTLLVTSRAVLSTRDQAVQFVCYLVSELRDLALPFLQILLQHLCFNMVEKSEFRMHGAQAVGMLTSQMRSNDYAGFVKWLSRFSRSAKMVHRLFSVDVVMVLLEQPERQPEECQDPDLASFLSHKFLIQNLLFARRIDSSPTVQSHALACLAQCLELPSFNATRAVHNLFSASENTLLSSCCIITAAVKVLKSEKSRRRNKNILNPAKENLALLLQRVEDSKTNVRKSALQTLVGLLKHEVIPMSRETLATLSDRCRDPAVSVKKKALQCVGELLTAKPECRAAQKAWLQGVVPAVIDSESSVQDKALELLDQVLLSQVKPYSPNCYMDTSQRLAWDLMSLLCHECQNLSRYFSRAFTIWSKQNKFTPTFLTNLISHTEAEHAAGAWLLLSVVVPLSPKMPFDKILDAWDGMFSSKDITVMTCCHILCVMGDIAAHLNEDTKMRVVGDLMSWLKAFTLSLEVICAAVETLFQLGHSDDVKQTQDFLNTHCGELVSVCEAYLANILLSENGTQDLNEDLMVKHLHTLGVASLHCPSKVSKRTVLLVESVLTSNTEKLAEHQGELPASLPLSQFRTNSLPTAVRAHGVITLGKLCLQHENLVQKYLPVFARELEVGTEVAVRNNLVVIMCDLCVRYTNIVDLYIPNISACLRDDEAVIREQTLIMLTNLLQEEFVKWKGSLFFRFMLGLVDPVPAISSLCEYCLLHLLLKKNPEMFSQHFIECIFHFNSYSKHKLYNKFSQSEREKARFSLKGPEHRNKRFRIYRFLLEHFTETHRFNITNKINQTVLACFADEELPLDTDGAEILSETFNVLSLKEMKLQAMSSTAGAVAGEEPEEEERMATMAKAVLQAAQKKVVSQVQKKAFIENTVPLIISLKSLLEQKRSPVLRDLMTYLQVTMQDYRNEVKVFFSGDEQLAAEVEFALKTAEKEREMEKQMENCNLTGEPRTPTAQV</sequence>
<evidence type="ECO:0000256" key="6">
    <source>
        <dbReference type="ARBA" id="ARBA00023306"/>
    </source>
</evidence>
<dbReference type="InterPro" id="IPR016024">
    <property type="entry name" value="ARM-type_fold"/>
</dbReference>
<dbReference type="Ensembl" id="ENSTNIT00000016606.1">
    <property type="protein sequence ID" value="ENSTNIP00000016393.1"/>
    <property type="gene ID" value="ENSTNIG00000013400.1"/>
</dbReference>
<evidence type="ECO:0000313" key="10">
    <source>
        <dbReference type="Proteomes" id="UP000007303"/>
    </source>
</evidence>
<dbReference type="FunFam" id="1.25.10.10:FF:000345">
    <property type="entry name" value="Condensin-2 complex subunit D3"/>
    <property type="match status" value="1"/>
</dbReference>
<dbReference type="PANTHER" id="PTHR14222">
    <property type="entry name" value="CONDENSIN"/>
    <property type="match status" value="1"/>
</dbReference>
<dbReference type="GO" id="GO:0042393">
    <property type="term" value="F:histone binding"/>
    <property type="evidence" value="ECO:0007669"/>
    <property type="project" value="TreeGrafter"/>
</dbReference>
<dbReference type="STRING" id="99883.ENSTNIP00000016393"/>
<evidence type="ECO:0000256" key="5">
    <source>
        <dbReference type="ARBA" id="ARBA00023242"/>
    </source>
</evidence>
<name>H3D7A2_TETNG</name>
<evidence type="ECO:0000256" key="1">
    <source>
        <dbReference type="ARBA" id="ARBA00004123"/>
    </source>
</evidence>
<feature type="domain" description="Condensin complex subunit 1 C-terminal" evidence="8">
    <location>
        <begin position="912"/>
        <end position="1079"/>
    </location>
</feature>
<evidence type="ECO:0000256" key="4">
    <source>
        <dbReference type="ARBA" id="ARBA00023067"/>
    </source>
</evidence>
<feature type="compositionally biased region" description="Acidic residues" evidence="7">
    <location>
        <begin position="165"/>
        <end position="175"/>
    </location>
</feature>
<dbReference type="GO" id="GO:0007076">
    <property type="term" value="P:mitotic chromosome condensation"/>
    <property type="evidence" value="ECO:0007669"/>
    <property type="project" value="InterPro"/>
</dbReference>
<protein>
    <submittedName>
        <fullName evidence="9">Non-SMC condensin II complex, subunit D3</fullName>
    </submittedName>
</protein>
<dbReference type="GeneTree" id="ENSGT00940000153566"/>
<dbReference type="InParanoid" id="H3D7A2"/>
<keyword evidence="4" id="KW-0226">DNA condensation</keyword>
<dbReference type="Pfam" id="PF12717">
    <property type="entry name" value="Cnd1"/>
    <property type="match status" value="1"/>
</dbReference>
<reference evidence="9" key="3">
    <citation type="submission" date="2025-09" db="UniProtKB">
        <authorList>
            <consortium name="Ensembl"/>
        </authorList>
    </citation>
    <scope>IDENTIFICATION</scope>
</reference>
<dbReference type="InterPro" id="IPR026971">
    <property type="entry name" value="CND1/NCAPD3"/>
</dbReference>
<feature type="compositionally biased region" description="Basic and acidic residues" evidence="7">
    <location>
        <begin position="154"/>
        <end position="164"/>
    </location>
</feature>
<keyword evidence="3" id="KW-0498">Mitosis</keyword>
<dbReference type="GO" id="GO:0005634">
    <property type="term" value="C:nucleus"/>
    <property type="evidence" value="ECO:0007669"/>
    <property type="project" value="UniProtKB-SubCell"/>
</dbReference>
<dbReference type="SUPFAM" id="SSF48371">
    <property type="entry name" value="ARM repeat"/>
    <property type="match status" value="1"/>
</dbReference>
<dbReference type="Proteomes" id="UP000007303">
    <property type="component" value="Unassembled WGS sequence"/>
</dbReference>